<feature type="chain" id="PRO_5035868983" description="Carbonic anhydrase" evidence="7">
    <location>
        <begin position="16"/>
        <end position="321"/>
    </location>
</feature>
<dbReference type="GO" id="GO:0006730">
    <property type="term" value="P:one-carbon metabolic process"/>
    <property type="evidence" value="ECO:0007669"/>
    <property type="project" value="TreeGrafter"/>
</dbReference>
<evidence type="ECO:0000256" key="7">
    <source>
        <dbReference type="SAM" id="SignalP"/>
    </source>
</evidence>
<comment type="similarity">
    <text evidence="6">Belongs to the alpha-carbonic anhydrase family.</text>
</comment>
<evidence type="ECO:0000256" key="6">
    <source>
        <dbReference type="RuleBase" id="RU367011"/>
    </source>
</evidence>
<evidence type="ECO:0000313" key="9">
    <source>
        <dbReference type="EMBL" id="CAD8195953.1"/>
    </source>
</evidence>
<dbReference type="SMART" id="SM01057">
    <property type="entry name" value="Carb_anhydrase"/>
    <property type="match status" value="1"/>
</dbReference>
<dbReference type="InterPro" id="IPR018338">
    <property type="entry name" value="Carbonic_anhydrase_a-class_CS"/>
</dbReference>
<proteinExistence type="inferred from homology"/>
<dbReference type="InterPro" id="IPR041891">
    <property type="entry name" value="Alpha_CA_prokaryot-like"/>
</dbReference>
<comment type="cofactor">
    <cofactor evidence="1 6">
        <name>Zn(2+)</name>
        <dbReference type="ChEBI" id="CHEBI:29105"/>
    </cofactor>
</comment>
<keyword evidence="4 6" id="KW-0862">Zinc</keyword>
<dbReference type="InterPro" id="IPR023561">
    <property type="entry name" value="Carbonic_anhydrase_a-class"/>
</dbReference>
<dbReference type="EC" id="4.2.1.1" evidence="2 6"/>
<keyword evidence="10" id="KW-1185">Reference proteome</keyword>
<feature type="signal peptide" evidence="7">
    <location>
        <begin position="1"/>
        <end position="15"/>
    </location>
</feature>
<dbReference type="OMA" id="NYPMAKG"/>
<reference evidence="9" key="1">
    <citation type="submission" date="2021-01" db="EMBL/GenBank/DDBJ databases">
        <authorList>
            <consortium name="Genoscope - CEA"/>
            <person name="William W."/>
        </authorList>
    </citation>
    <scope>NUCLEOTIDE SEQUENCE</scope>
</reference>
<dbReference type="GO" id="GO:0004089">
    <property type="term" value="F:carbonate dehydratase activity"/>
    <property type="evidence" value="ECO:0007669"/>
    <property type="project" value="UniProtKB-UniRule"/>
</dbReference>
<comment type="function">
    <text evidence="6">Reversible hydration of carbon dioxide.</text>
</comment>
<keyword evidence="7" id="KW-0732">Signal</keyword>
<keyword evidence="5 6" id="KW-0456">Lyase</keyword>
<dbReference type="PANTHER" id="PTHR18952">
    <property type="entry name" value="CARBONIC ANHYDRASE"/>
    <property type="match status" value="1"/>
</dbReference>
<organism evidence="9 10">
    <name type="scientific">Paramecium octaurelia</name>
    <dbReference type="NCBI Taxonomy" id="43137"/>
    <lineage>
        <taxon>Eukaryota</taxon>
        <taxon>Sar</taxon>
        <taxon>Alveolata</taxon>
        <taxon>Ciliophora</taxon>
        <taxon>Intramacronucleata</taxon>
        <taxon>Oligohymenophorea</taxon>
        <taxon>Peniculida</taxon>
        <taxon>Parameciidae</taxon>
        <taxon>Paramecium</taxon>
    </lineage>
</organism>
<feature type="domain" description="Alpha-carbonic anhydrase" evidence="8">
    <location>
        <begin position="47"/>
        <end position="290"/>
    </location>
</feature>
<evidence type="ECO:0000259" key="8">
    <source>
        <dbReference type="PROSITE" id="PS51144"/>
    </source>
</evidence>
<protein>
    <recommendedName>
        <fullName evidence="2 6">Carbonic anhydrase</fullName>
        <ecNumber evidence="2 6">4.2.1.1</ecNumber>
    </recommendedName>
</protein>
<dbReference type="PROSITE" id="PS00162">
    <property type="entry name" value="ALPHA_CA_1"/>
    <property type="match status" value="1"/>
</dbReference>
<dbReference type="PROSITE" id="PS00018">
    <property type="entry name" value="EF_HAND_1"/>
    <property type="match status" value="1"/>
</dbReference>
<dbReference type="Proteomes" id="UP000683925">
    <property type="component" value="Unassembled WGS sequence"/>
</dbReference>
<evidence type="ECO:0000313" key="10">
    <source>
        <dbReference type="Proteomes" id="UP000683925"/>
    </source>
</evidence>
<keyword evidence="3 6" id="KW-0479">Metal-binding</keyword>
<name>A0A8S1X1B7_PAROT</name>
<dbReference type="EMBL" id="CAJJDP010000110">
    <property type="protein sequence ID" value="CAD8195953.1"/>
    <property type="molecule type" value="Genomic_DNA"/>
</dbReference>
<dbReference type="OrthoDB" id="5986706at2759"/>
<accession>A0A8S1X1B7</accession>
<evidence type="ECO:0000256" key="3">
    <source>
        <dbReference type="ARBA" id="ARBA00022723"/>
    </source>
</evidence>
<dbReference type="PROSITE" id="PS51144">
    <property type="entry name" value="ALPHA_CA_2"/>
    <property type="match status" value="1"/>
</dbReference>
<dbReference type="CDD" id="cd03124">
    <property type="entry name" value="alpha_CA_prokaryotic_like"/>
    <property type="match status" value="1"/>
</dbReference>
<comment type="caution">
    <text evidence="9">The sequence shown here is derived from an EMBL/GenBank/DDBJ whole genome shotgun (WGS) entry which is preliminary data.</text>
</comment>
<dbReference type="InterPro" id="IPR018247">
    <property type="entry name" value="EF_Hand_1_Ca_BS"/>
</dbReference>
<gene>
    <name evidence="9" type="ORF">POCTA_138.1.T1100131</name>
</gene>
<sequence length="321" mass="36261">MILIYTLSIVAMVVGESTTEEQVTRNYCQLPDPIFADGIQAANFGTDGWNYANAENWEQLVVTCGGSYQSPIDIVTTGASQQQVQPQIYYKNKTSDIGYEEVNTPYTKEYEGEYSVIEVLDASGLVVRYYAKQFHIHTPSEHTIDGKHFDLEIHFVHQVKAIQDEEQDCNKVKNSLTVFGLMFTESASATDYEVFKPWFDQNMTGEVESFDLNDFFQKMTDSTYYNYNGSLTTLPCSQIVNWIVFYQALPISTFQLNQFRSTFADSTAFPLKQNNRPIQNLNGRKILKGTALTAGVTEIPDVQSSQAYLLLLSIVMGAFIL</sequence>
<dbReference type="GO" id="GO:0008270">
    <property type="term" value="F:zinc ion binding"/>
    <property type="evidence" value="ECO:0007669"/>
    <property type="project" value="UniProtKB-UniRule"/>
</dbReference>
<evidence type="ECO:0000256" key="1">
    <source>
        <dbReference type="ARBA" id="ARBA00001947"/>
    </source>
</evidence>
<dbReference type="PANTHER" id="PTHR18952:SF208">
    <property type="entry name" value="CARBONIC ANHYDRASE XA-RELATED"/>
    <property type="match status" value="1"/>
</dbReference>
<evidence type="ECO:0000256" key="2">
    <source>
        <dbReference type="ARBA" id="ARBA00012925"/>
    </source>
</evidence>
<evidence type="ECO:0000256" key="4">
    <source>
        <dbReference type="ARBA" id="ARBA00022833"/>
    </source>
</evidence>
<dbReference type="InterPro" id="IPR001148">
    <property type="entry name" value="CA_dom"/>
</dbReference>
<comment type="catalytic activity">
    <reaction evidence="6">
        <text>hydrogencarbonate + H(+) = CO2 + H2O</text>
        <dbReference type="Rhea" id="RHEA:10748"/>
        <dbReference type="ChEBI" id="CHEBI:15377"/>
        <dbReference type="ChEBI" id="CHEBI:15378"/>
        <dbReference type="ChEBI" id="CHEBI:16526"/>
        <dbReference type="ChEBI" id="CHEBI:17544"/>
        <dbReference type="EC" id="4.2.1.1"/>
    </reaction>
</comment>
<evidence type="ECO:0000256" key="5">
    <source>
        <dbReference type="ARBA" id="ARBA00023239"/>
    </source>
</evidence>
<dbReference type="Pfam" id="PF00194">
    <property type="entry name" value="Carb_anhydrase"/>
    <property type="match status" value="1"/>
</dbReference>
<dbReference type="AlphaFoldDB" id="A0A8S1X1B7"/>